<sequence>MSELSGAEAVLLPDVQALDPPSFGLVANADFRAAGSLGDGINQPMVMLRQRGKTASAFS</sequence>
<evidence type="ECO:0000313" key="1">
    <source>
        <dbReference type="EMBL" id="AKZ63410.1"/>
    </source>
</evidence>
<gene>
    <name evidence="1" type="ORF">F506_12670</name>
</gene>
<accession>A0ABM5V1N5</accession>
<reference evidence="2" key="1">
    <citation type="journal article" date="2015" name="Genome Announc.">
        <title>Complete Genome Sequence of Herbaspirillum hiltneri N3 (DSM 17495), Isolated from Surface-Sterilized Wheat Roots.</title>
        <authorList>
            <person name="Guizelini D."/>
            <person name="Saizaki P.M."/>
            <person name="Coimbra N.A."/>
            <person name="Weiss V.A."/>
            <person name="Faoro H."/>
            <person name="Sfeir M.Z."/>
            <person name="Baura V.A."/>
            <person name="Monteiro R.A."/>
            <person name="Chubatsu L.S."/>
            <person name="Souza E.M."/>
            <person name="Cruz L.M."/>
            <person name="Pedrosa F.O."/>
            <person name="Raittz R.T."/>
            <person name="Marchaukoski J.N."/>
            <person name="Steffens M.B."/>
        </authorList>
    </citation>
    <scope>NUCLEOTIDE SEQUENCE [LARGE SCALE GENOMIC DNA]</scope>
    <source>
        <strain evidence="2">N3</strain>
    </source>
</reference>
<dbReference type="EMBL" id="CP011409">
    <property type="protein sequence ID" value="AKZ63410.1"/>
    <property type="molecule type" value="Genomic_DNA"/>
</dbReference>
<organism evidence="1 2">
    <name type="scientific">Herbaspirillum hiltneri N3</name>
    <dbReference type="NCBI Taxonomy" id="1262470"/>
    <lineage>
        <taxon>Bacteria</taxon>
        <taxon>Pseudomonadati</taxon>
        <taxon>Pseudomonadota</taxon>
        <taxon>Betaproteobacteria</taxon>
        <taxon>Burkholderiales</taxon>
        <taxon>Oxalobacteraceae</taxon>
        <taxon>Herbaspirillum</taxon>
    </lineage>
</organism>
<dbReference type="Proteomes" id="UP000063429">
    <property type="component" value="Chromosome"/>
</dbReference>
<evidence type="ECO:0000313" key="2">
    <source>
        <dbReference type="Proteomes" id="UP000063429"/>
    </source>
</evidence>
<keyword evidence="2" id="KW-1185">Reference proteome</keyword>
<proteinExistence type="predicted"/>
<name>A0ABM5V1N5_9BURK</name>
<protein>
    <submittedName>
        <fullName evidence="1">Uncharacterized protein</fullName>
    </submittedName>
</protein>